<dbReference type="AlphaFoldDB" id="A0A0K0XWB0"/>
<gene>
    <name evidence="1" type="ORF">WM2015_1590</name>
</gene>
<dbReference type="KEGG" id="wma:WM2015_1590"/>
<dbReference type="OrthoDB" id="5952290at2"/>
<accession>A0A0K0XWB0</accession>
<protein>
    <submittedName>
        <fullName evidence="1">Uncharacterized protein</fullName>
    </submittedName>
</protein>
<name>A0A0K0XWB0_9GAMM</name>
<dbReference type="STRING" id="1579979.WM2015_1590"/>
<dbReference type="InterPro" id="IPR019253">
    <property type="entry name" value="DUF2244_TM"/>
</dbReference>
<dbReference type="Proteomes" id="UP000066624">
    <property type="component" value="Chromosome"/>
</dbReference>
<keyword evidence="2" id="KW-1185">Reference proteome</keyword>
<proteinExistence type="predicted"/>
<sequence>MIEVVRNPEHSGFDIVELKSNLSISLDRLAAIFLGLSAVTLLVAVGPMILGLWPVMVIAVLHLLAVGLCLRLAWRGHWARQRLQIGPGVLRVDHDTQAGRQSSEWPLAWVKVVVERGRLGDARVFLSCQGKRQEVGGFLSVDERLEAAQEIKKRIGPMSAWTHDNQPQVSLG</sequence>
<dbReference type="EMBL" id="CP012154">
    <property type="protein sequence ID" value="AKS41960.1"/>
    <property type="molecule type" value="Genomic_DNA"/>
</dbReference>
<evidence type="ECO:0000313" key="2">
    <source>
        <dbReference type="Proteomes" id="UP000066624"/>
    </source>
</evidence>
<dbReference type="RefSeq" id="WP_049725561.1">
    <property type="nucleotide sequence ID" value="NZ_CP012154.1"/>
</dbReference>
<dbReference type="Pfam" id="PF10003">
    <property type="entry name" value="DUF2244"/>
    <property type="match status" value="1"/>
</dbReference>
<reference evidence="1 2" key="1">
    <citation type="submission" date="2015-07" db="EMBL/GenBank/DDBJ databases">
        <authorList>
            <person name="Noorani M."/>
        </authorList>
    </citation>
    <scope>NUCLEOTIDE SEQUENCE [LARGE SCALE GENOMIC DNA]</scope>
    <source>
        <strain evidence="1 2">KCTC 42284</strain>
    </source>
</reference>
<evidence type="ECO:0000313" key="1">
    <source>
        <dbReference type="EMBL" id="AKS41960.1"/>
    </source>
</evidence>
<organism evidence="1 2">
    <name type="scientific">Wenzhouxiangella marina</name>
    <dbReference type="NCBI Taxonomy" id="1579979"/>
    <lineage>
        <taxon>Bacteria</taxon>
        <taxon>Pseudomonadati</taxon>
        <taxon>Pseudomonadota</taxon>
        <taxon>Gammaproteobacteria</taxon>
        <taxon>Chromatiales</taxon>
        <taxon>Wenzhouxiangellaceae</taxon>
        <taxon>Wenzhouxiangella</taxon>
    </lineage>
</organism>